<evidence type="ECO:0000313" key="9">
    <source>
        <dbReference type="EMBL" id="KRG18870.1"/>
    </source>
</evidence>
<dbReference type="AlphaFoldDB" id="A0A0Q9YEH5"/>
<dbReference type="InterPro" id="IPR006156">
    <property type="entry name" value="Dihydroneopterin_aldolase"/>
</dbReference>
<evidence type="ECO:0000256" key="5">
    <source>
        <dbReference type="ARBA" id="ARBA00022909"/>
    </source>
</evidence>
<reference evidence="9" key="1">
    <citation type="submission" date="2015-09" db="EMBL/GenBank/DDBJ databases">
        <title>Draft Genome Sequences of Two Novel Amoeba-resistant Intranuclear Bacteria, Candidatus Berkiella cookevillensis and Candidatus Berkiella aquae.</title>
        <authorList>
            <person name="Mehari Y.T."/>
            <person name="Arivett B.A."/>
            <person name="Farone A.L."/>
            <person name="Gunderson J.H."/>
            <person name="Farone M.B."/>
        </authorList>
    </citation>
    <scope>NUCLEOTIDE SEQUENCE [LARGE SCALE GENOMIC DNA]</scope>
    <source>
        <strain evidence="9">CC99</strain>
    </source>
</reference>
<dbReference type="EMBL" id="LKHV02000001">
    <property type="protein sequence ID" value="MCS5707328.1"/>
    <property type="molecule type" value="Genomic_DNA"/>
</dbReference>
<sequence length="117" mass="13422">MDIIEIKTIKLNTLIGVYDWEKTVPQTLIVDIAYALPPLSEGSDQLAETIDYDAIILHIQQFAATHHFQLIETLANRLVQSLFEQFATPWIKLSINKPYANLQAKAIVFTIERQRKL</sequence>
<dbReference type="InterPro" id="IPR043133">
    <property type="entry name" value="GTP-CH-I_C/QueF"/>
</dbReference>
<name>A0A0Q9YEH5_9GAMM</name>
<organism evidence="9">
    <name type="scientific">Candidatus Berkiella cookevillensis</name>
    <dbReference type="NCBI Taxonomy" id="437022"/>
    <lineage>
        <taxon>Bacteria</taxon>
        <taxon>Pseudomonadati</taxon>
        <taxon>Pseudomonadota</taxon>
        <taxon>Gammaproteobacteria</taxon>
        <taxon>Candidatus Berkiellales</taxon>
        <taxon>Candidatus Berkiellaceae</taxon>
        <taxon>Candidatus Berkiella</taxon>
    </lineage>
</organism>
<dbReference type="SMART" id="SM00905">
    <property type="entry name" value="FolB"/>
    <property type="match status" value="1"/>
</dbReference>
<comment type="caution">
    <text evidence="9">The sequence shown here is derived from an EMBL/GenBank/DDBJ whole genome shotgun (WGS) entry which is preliminary data.</text>
</comment>
<reference evidence="10" key="2">
    <citation type="journal article" date="2016" name="Genome Announc.">
        <title>Draft Genome Sequences of Two Novel Amoeba-Resistant Intranuclear Bacteria, 'Candidatus Berkiella cookevillensis' and 'Candidatus Berkiella aquae'.</title>
        <authorList>
            <person name="Mehari Y.T."/>
            <person name="Arivett B.A."/>
            <person name="Farone A.L."/>
            <person name="Gunderson J.H."/>
            <person name="Farone M.B."/>
        </authorList>
    </citation>
    <scope>NUCLEOTIDE SEQUENCE</scope>
    <source>
        <strain evidence="10">CC99</strain>
    </source>
</reference>
<evidence type="ECO:0000313" key="11">
    <source>
        <dbReference type="Proteomes" id="UP000051494"/>
    </source>
</evidence>
<dbReference type="SUPFAM" id="SSF55620">
    <property type="entry name" value="Tetrahydrobiopterin biosynthesis enzymes-like"/>
    <property type="match status" value="1"/>
</dbReference>
<dbReference type="RefSeq" id="WP_057624454.1">
    <property type="nucleotide sequence ID" value="NZ_LKHV02000001.1"/>
</dbReference>
<accession>A0A0Q9YEH5</accession>
<dbReference type="STRING" id="437022.CC99x_01351"/>
<reference evidence="10" key="3">
    <citation type="submission" date="2021-06" db="EMBL/GenBank/DDBJ databases">
        <title>Genomic Description and Analysis of Intracellular Bacteria, Candidatus Berkiella cookevillensis and Candidatus Berkiella aquae.</title>
        <authorList>
            <person name="Kidane D.T."/>
            <person name="Mehari Y.T."/>
            <person name="Rice F.C."/>
            <person name="Arivett B.A."/>
            <person name="Farone A.L."/>
            <person name="Berk S.G."/>
            <person name="Farone M.B."/>
        </authorList>
    </citation>
    <scope>NUCLEOTIDE SEQUENCE</scope>
    <source>
        <strain evidence="10">CC99</strain>
    </source>
</reference>
<dbReference type="GO" id="GO:0005737">
    <property type="term" value="C:cytoplasm"/>
    <property type="evidence" value="ECO:0007669"/>
    <property type="project" value="TreeGrafter"/>
</dbReference>
<dbReference type="GO" id="GO:0046656">
    <property type="term" value="P:folic acid biosynthetic process"/>
    <property type="evidence" value="ECO:0007669"/>
    <property type="project" value="UniProtKB-KW"/>
</dbReference>
<dbReference type="NCBIfam" id="TIGR00526">
    <property type="entry name" value="folB_dom"/>
    <property type="match status" value="1"/>
</dbReference>
<comment type="similarity">
    <text evidence="3">Belongs to the DHNA family.</text>
</comment>
<keyword evidence="6 9" id="KW-0456">Lyase</keyword>
<comment type="pathway">
    <text evidence="2">Cofactor biosynthesis; tetrahydrofolate biosynthesis; 2-amino-4-hydroxy-6-hydroxymethyl-7,8-dihydropteridine diphosphate from 7,8-dihydroneopterin triphosphate: step 3/4.</text>
</comment>
<dbReference type="Proteomes" id="UP000051494">
    <property type="component" value="Unassembled WGS sequence"/>
</dbReference>
<feature type="domain" description="Dihydroneopterin aldolase/epimerase" evidence="8">
    <location>
        <begin position="4"/>
        <end position="113"/>
    </location>
</feature>
<dbReference type="EC" id="4.1.2.25" evidence="4"/>
<evidence type="ECO:0000256" key="4">
    <source>
        <dbReference type="ARBA" id="ARBA00013043"/>
    </source>
</evidence>
<dbReference type="PANTHER" id="PTHR42844">
    <property type="entry name" value="DIHYDRONEOPTERIN ALDOLASE 1-RELATED"/>
    <property type="match status" value="1"/>
</dbReference>
<comment type="catalytic activity">
    <reaction evidence="1">
        <text>7,8-dihydroneopterin = 6-hydroxymethyl-7,8-dihydropterin + glycolaldehyde</text>
        <dbReference type="Rhea" id="RHEA:10540"/>
        <dbReference type="ChEBI" id="CHEBI:17001"/>
        <dbReference type="ChEBI" id="CHEBI:17071"/>
        <dbReference type="ChEBI" id="CHEBI:44841"/>
        <dbReference type="EC" id="4.1.2.25"/>
    </reaction>
</comment>
<evidence type="ECO:0000256" key="7">
    <source>
        <dbReference type="ARBA" id="ARBA00032903"/>
    </source>
</evidence>
<dbReference type="GO" id="GO:0004150">
    <property type="term" value="F:dihydroneopterin aldolase activity"/>
    <property type="evidence" value="ECO:0007669"/>
    <property type="project" value="UniProtKB-EC"/>
</dbReference>
<evidence type="ECO:0000313" key="10">
    <source>
        <dbReference type="EMBL" id="MCS5707328.1"/>
    </source>
</evidence>
<keyword evidence="11" id="KW-1185">Reference proteome</keyword>
<dbReference type="EMBL" id="LKHV01000005">
    <property type="protein sequence ID" value="KRG18870.1"/>
    <property type="molecule type" value="Genomic_DNA"/>
</dbReference>
<dbReference type="InterPro" id="IPR006157">
    <property type="entry name" value="FolB_dom"/>
</dbReference>
<dbReference type="Gene3D" id="3.30.1130.10">
    <property type="match status" value="1"/>
</dbReference>
<protein>
    <recommendedName>
        <fullName evidence="4">dihydroneopterin aldolase</fullName>
        <ecNumber evidence="4">4.1.2.25</ecNumber>
    </recommendedName>
    <alternativeName>
        <fullName evidence="7">7,8-dihydroneopterin aldolase</fullName>
    </alternativeName>
</protein>
<dbReference type="Pfam" id="PF02152">
    <property type="entry name" value="FolB"/>
    <property type="match status" value="1"/>
</dbReference>
<evidence type="ECO:0000256" key="3">
    <source>
        <dbReference type="ARBA" id="ARBA00005708"/>
    </source>
</evidence>
<evidence type="ECO:0000256" key="6">
    <source>
        <dbReference type="ARBA" id="ARBA00023239"/>
    </source>
</evidence>
<dbReference type="OrthoDB" id="9810587at2"/>
<evidence type="ECO:0000256" key="2">
    <source>
        <dbReference type="ARBA" id="ARBA00005013"/>
    </source>
</evidence>
<gene>
    <name evidence="9" type="primary">folB</name>
    <name evidence="10" type="ORF">CC99x_000260</name>
    <name evidence="9" type="ORF">CC99x_01351</name>
</gene>
<evidence type="ECO:0000259" key="8">
    <source>
        <dbReference type="SMART" id="SM00905"/>
    </source>
</evidence>
<proteinExistence type="inferred from homology"/>
<evidence type="ECO:0000256" key="1">
    <source>
        <dbReference type="ARBA" id="ARBA00001353"/>
    </source>
</evidence>
<dbReference type="PANTHER" id="PTHR42844:SF1">
    <property type="entry name" value="DIHYDRONEOPTERIN ALDOLASE 1-RELATED"/>
    <property type="match status" value="1"/>
</dbReference>
<keyword evidence="5" id="KW-0289">Folate biosynthesis</keyword>